<evidence type="ECO:0000256" key="7">
    <source>
        <dbReference type="SAM" id="Phobius"/>
    </source>
</evidence>
<gene>
    <name evidence="8" type="ORF">SAMN04487860_10195</name>
</gene>
<feature type="transmembrane region" description="Helical" evidence="7">
    <location>
        <begin position="355"/>
        <end position="380"/>
    </location>
</feature>
<evidence type="ECO:0000256" key="3">
    <source>
        <dbReference type="ARBA" id="ARBA00022475"/>
    </source>
</evidence>
<feature type="transmembrane region" description="Helical" evidence="7">
    <location>
        <begin position="130"/>
        <end position="150"/>
    </location>
</feature>
<feature type="transmembrane region" description="Helical" evidence="7">
    <location>
        <begin position="162"/>
        <end position="184"/>
    </location>
</feature>
<feature type="transmembrane region" description="Helical" evidence="7">
    <location>
        <begin position="190"/>
        <end position="213"/>
    </location>
</feature>
<dbReference type="GO" id="GO:0042910">
    <property type="term" value="F:xenobiotic transmembrane transporter activity"/>
    <property type="evidence" value="ECO:0007669"/>
    <property type="project" value="InterPro"/>
</dbReference>
<name>A0A1M7G6T6_RUMFL</name>
<dbReference type="Proteomes" id="UP000184394">
    <property type="component" value="Unassembled WGS sequence"/>
</dbReference>
<evidence type="ECO:0000256" key="6">
    <source>
        <dbReference type="ARBA" id="ARBA00023136"/>
    </source>
</evidence>
<comment type="subcellular location">
    <subcellularLocation>
        <location evidence="1">Cell membrane</location>
        <topology evidence="1">Multi-pass membrane protein</topology>
    </subcellularLocation>
</comment>
<feature type="transmembrane region" description="Helical" evidence="7">
    <location>
        <begin position="392"/>
        <end position="421"/>
    </location>
</feature>
<dbReference type="GO" id="GO:0015297">
    <property type="term" value="F:antiporter activity"/>
    <property type="evidence" value="ECO:0007669"/>
    <property type="project" value="InterPro"/>
</dbReference>
<evidence type="ECO:0000256" key="4">
    <source>
        <dbReference type="ARBA" id="ARBA00022692"/>
    </source>
</evidence>
<feature type="transmembrane region" description="Helical" evidence="7">
    <location>
        <begin position="59"/>
        <end position="76"/>
    </location>
</feature>
<keyword evidence="2" id="KW-0813">Transport</keyword>
<dbReference type="RefSeq" id="WP_072947706.1">
    <property type="nucleotide sequence ID" value="NZ_FRCT01000001.1"/>
</dbReference>
<feature type="transmembrane region" description="Helical" evidence="7">
    <location>
        <begin position="12"/>
        <end position="39"/>
    </location>
</feature>
<keyword evidence="5 7" id="KW-1133">Transmembrane helix</keyword>
<reference evidence="8 9" key="1">
    <citation type="submission" date="2016-11" db="EMBL/GenBank/DDBJ databases">
        <authorList>
            <person name="Jaros S."/>
            <person name="Januszkiewicz K."/>
            <person name="Wedrychowicz H."/>
        </authorList>
    </citation>
    <scope>NUCLEOTIDE SEQUENCE [LARGE SCALE GENOMIC DNA]</scope>
    <source>
        <strain evidence="8 9">Y1</strain>
    </source>
</reference>
<dbReference type="GO" id="GO:0005886">
    <property type="term" value="C:plasma membrane"/>
    <property type="evidence" value="ECO:0007669"/>
    <property type="project" value="UniProtKB-SubCell"/>
</dbReference>
<dbReference type="InterPro" id="IPR047135">
    <property type="entry name" value="YsiQ"/>
</dbReference>
<feature type="transmembrane region" description="Helical" evidence="7">
    <location>
        <begin position="281"/>
        <end position="302"/>
    </location>
</feature>
<dbReference type="EMBL" id="FRCT01000001">
    <property type="protein sequence ID" value="SHM11896.1"/>
    <property type="molecule type" value="Genomic_DNA"/>
</dbReference>
<protein>
    <submittedName>
        <fullName evidence="8">Putative efflux protein, MATE family</fullName>
    </submittedName>
</protein>
<dbReference type="OrthoDB" id="9780160at2"/>
<dbReference type="PANTHER" id="PTHR42925">
    <property type="entry name" value="MULTIDRUG AND TOXIN EFFLUX PROTEIN MATE FAMILY"/>
    <property type="match status" value="1"/>
</dbReference>
<dbReference type="PANTHER" id="PTHR42925:SF2">
    <property type="entry name" value="NA+ DRIVEN MULTIDRUG EFFLUX PUMP"/>
    <property type="match status" value="1"/>
</dbReference>
<dbReference type="PIRSF" id="PIRSF006603">
    <property type="entry name" value="DinF"/>
    <property type="match status" value="1"/>
</dbReference>
<dbReference type="Pfam" id="PF01554">
    <property type="entry name" value="MatE"/>
    <property type="match status" value="2"/>
</dbReference>
<proteinExistence type="predicted"/>
<feature type="transmembrane region" description="Helical" evidence="7">
    <location>
        <begin position="322"/>
        <end position="343"/>
    </location>
</feature>
<feature type="transmembrane region" description="Helical" evidence="7">
    <location>
        <begin position="237"/>
        <end position="261"/>
    </location>
</feature>
<organism evidence="8 9">
    <name type="scientific">Ruminococcus flavefaciens</name>
    <dbReference type="NCBI Taxonomy" id="1265"/>
    <lineage>
        <taxon>Bacteria</taxon>
        <taxon>Bacillati</taxon>
        <taxon>Bacillota</taxon>
        <taxon>Clostridia</taxon>
        <taxon>Eubacteriales</taxon>
        <taxon>Oscillospiraceae</taxon>
        <taxon>Ruminococcus</taxon>
    </lineage>
</organism>
<feature type="transmembrane region" description="Helical" evidence="7">
    <location>
        <begin position="88"/>
        <end position="110"/>
    </location>
</feature>
<dbReference type="InterPro" id="IPR048279">
    <property type="entry name" value="MdtK-like"/>
</dbReference>
<evidence type="ECO:0000313" key="9">
    <source>
        <dbReference type="Proteomes" id="UP000184394"/>
    </source>
</evidence>
<evidence type="ECO:0000256" key="5">
    <source>
        <dbReference type="ARBA" id="ARBA00022989"/>
    </source>
</evidence>
<dbReference type="InterPro" id="IPR002528">
    <property type="entry name" value="MATE_fam"/>
</dbReference>
<keyword evidence="3" id="KW-1003">Cell membrane</keyword>
<evidence type="ECO:0000256" key="2">
    <source>
        <dbReference type="ARBA" id="ARBA00022448"/>
    </source>
</evidence>
<sequence>MQENKSIYKKLLTIVAPIAVQYFMYSLVSASDAFMLGFLDQDSLSASSLAGQVWFVSNLFNMAFVSGLTVLAAQYWGKGDKRTTEEVLAITMRYSLLVGLLFTLAALFIPRQLMMIFTSDKVLIAEGAKYLRVVSPSYLMLGFSQVYFSMMKVCDRAKLSSVVCSVSVVLNIIMNGLFIFGVGFFPKMGIIGAALATVLSRVFEVVMVVIAVFKGKCLPLSVKLMLKNGSKELHRDYWRYTVPLLLNQLGWGGGVTMYSVIMGRLGSDAVAANAIASIVRSMIASLCWGIAAGVGIIIGGMLGRNETQEAKKAGGKFVRLSIWIGVVSGLVILAVTPLLMSFITLNEKANYYMKFMMFMAAYYIIGNSLNSTIIGGIFPAGGDTRFGMICDIVTLWCVVVPMGAIAAFVLKLPVLAVAFILTLDEFVKIPAVYKHYVKYKWVKNITR</sequence>
<dbReference type="AlphaFoldDB" id="A0A1M7G6T6"/>
<keyword evidence="6 7" id="KW-0472">Membrane</keyword>
<evidence type="ECO:0000256" key="1">
    <source>
        <dbReference type="ARBA" id="ARBA00004651"/>
    </source>
</evidence>
<evidence type="ECO:0000313" key="8">
    <source>
        <dbReference type="EMBL" id="SHM11896.1"/>
    </source>
</evidence>
<keyword evidence="4 7" id="KW-0812">Transmembrane</keyword>
<dbReference type="NCBIfam" id="TIGR00797">
    <property type="entry name" value="matE"/>
    <property type="match status" value="1"/>
</dbReference>
<accession>A0A1M7G6T6</accession>